<dbReference type="KEGG" id="hro:HELRODRAFT_116278"/>
<dbReference type="HOGENOM" id="CLU_108623_1_0_1"/>
<dbReference type="Gene3D" id="1.10.8.10">
    <property type="entry name" value="DNA helicase RuvA subunit, C-terminal domain"/>
    <property type="match status" value="1"/>
</dbReference>
<dbReference type="OrthoDB" id="6093553at2759"/>
<dbReference type="CTD" id="20195641"/>
<dbReference type="PANTHER" id="PTHR31993">
    <property type="entry name" value="UBA-LIKE DOMAIN-CONTAINING PROTEIN 2"/>
    <property type="match status" value="1"/>
</dbReference>
<evidence type="ECO:0000313" key="4">
    <source>
        <dbReference type="EMBL" id="ESN92001.1"/>
    </source>
</evidence>
<dbReference type="OMA" id="NTSHMAP"/>
<comment type="similarity">
    <text evidence="1">Belongs to the UBALD family.</text>
</comment>
<protein>
    <recommendedName>
        <fullName evidence="3">UBA-like domain-containing protein</fullName>
    </recommendedName>
</protein>
<reference evidence="5" key="3">
    <citation type="submission" date="2015-06" db="UniProtKB">
        <authorList>
            <consortium name="EnsemblMetazoa"/>
        </authorList>
    </citation>
    <scope>IDENTIFICATION</scope>
</reference>
<dbReference type="GeneID" id="20195641"/>
<dbReference type="InterPro" id="IPR009060">
    <property type="entry name" value="UBA-like_sf"/>
</dbReference>
<gene>
    <name evidence="5" type="primary">20195641</name>
    <name evidence="4" type="ORF">HELRODRAFT_116278</name>
</gene>
<proteinExistence type="inferred from homology"/>
<feature type="region of interest" description="Disordered" evidence="2">
    <location>
        <begin position="88"/>
        <end position="109"/>
    </location>
</feature>
<dbReference type="PANTHER" id="PTHR31993:SF4">
    <property type="entry name" value="UBA-LIKE DOMAIN-CONTAINING PROTEIN"/>
    <property type="match status" value="1"/>
</dbReference>
<evidence type="ECO:0000256" key="1">
    <source>
        <dbReference type="ARBA" id="ARBA00006090"/>
    </source>
</evidence>
<dbReference type="Pfam" id="PF22566">
    <property type="entry name" value="UBA_8"/>
    <property type="match status" value="1"/>
</dbReference>
<dbReference type="EMBL" id="KB097680">
    <property type="protein sequence ID" value="ESN92001.1"/>
    <property type="molecule type" value="Genomic_DNA"/>
</dbReference>
<dbReference type="STRING" id="6412.T1EGD9"/>
<dbReference type="RefSeq" id="XP_009029946.1">
    <property type="nucleotide sequence ID" value="XM_009031698.1"/>
</dbReference>
<reference evidence="4 6" key="2">
    <citation type="journal article" date="2013" name="Nature">
        <title>Insights into bilaterian evolution from three spiralian genomes.</title>
        <authorList>
            <person name="Simakov O."/>
            <person name="Marletaz F."/>
            <person name="Cho S.J."/>
            <person name="Edsinger-Gonzales E."/>
            <person name="Havlak P."/>
            <person name="Hellsten U."/>
            <person name="Kuo D.H."/>
            <person name="Larsson T."/>
            <person name="Lv J."/>
            <person name="Arendt D."/>
            <person name="Savage R."/>
            <person name="Osoegawa K."/>
            <person name="de Jong P."/>
            <person name="Grimwood J."/>
            <person name="Chapman J.A."/>
            <person name="Shapiro H."/>
            <person name="Aerts A."/>
            <person name="Otillar R.P."/>
            <person name="Terry A.Y."/>
            <person name="Boore J.L."/>
            <person name="Grigoriev I.V."/>
            <person name="Lindberg D.R."/>
            <person name="Seaver E.C."/>
            <person name="Weisblat D.A."/>
            <person name="Putnam N.H."/>
            <person name="Rokhsar D.S."/>
        </authorList>
    </citation>
    <scope>NUCLEOTIDE SEQUENCE</scope>
</reference>
<evidence type="ECO:0000313" key="6">
    <source>
        <dbReference type="Proteomes" id="UP000015101"/>
    </source>
</evidence>
<feature type="compositionally biased region" description="Low complexity" evidence="2">
    <location>
        <begin position="93"/>
        <end position="108"/>
    </location>
</feature>
<dbReference type="SUPFAM" id="SSF46934">
    <property type="entry name" value="UBA-like"/>
    <property type="match status" value="1"/>
</dbReference>
<dbReference type="InParanoid" id="T1EGD9"/>
<accession>T1EGD9</accession>
<organism evidence="5 6">
    <name type="scientific">Helobdella robusta</name>
    <name type="common">Californian leech</name>
    <dbReference type="NCBI Taxonomy" id="6412"/>
    <lineage>
        <taxon>Eukaryota</taxon>
        <taxon>Metazoa</taxon>
        <taxon>Spiralia</taxon>
        <taxon>Lophotrochozoa</taxon>
        <taxon>Annelida</taxon>
        <taxon>Clitellata</taxon>
        <taxon>Hirudinea</taxon>
        <taxon>Rhynchobdellida</taxon>
        <taxon>Glossiphoniidae</taxon>
        <taxon>Helobdella</taxon>
    </lineage>
</organism>
<dbReference type="eggNOG" id="ENOG502S43S">
    <property type="taxonomic scope" value="Eukaryota"/>
</dbReference>
<dbReference type="EnsemblMetazoa" id="HelroT116278">
    <property type="protein sequence ID" value="HelroP116278"/>
    <property type="gene ID" value="HelroG116278"/>
</dbReference>
<sequence length="139" mass="15169">MDTLKQQVMINQFVYVTGCRTDQANQYLTSVNWHFEMALSLFFQETAVPCSQAANNASCHFQTPTNTPVTPPSFPDTLTSFSKLLNSSDKAKTSSQQSTSSSTSSSSQNVFTLQSPQLTTATNQQQATAAGEWGCNAMY</sequence>
<dbReference type="EMBL" id="AMQM01007882">
    <property type="status" value="NOT_ANNOTATED_CDS"/>
    <property type="molecule type" value="Genomic_DNA"/>
</dbReference>
<evidence type="ECO:0000313" key="5">
    <source>
        <dbReference type="EnsemblMetazoa" id="HelroP116278"/>
    </source>
</evidence>
<dbReference type="InterPro" id="IPR054109">
    <property type="entry name" value="UBA_8"/>
</dbReference>
<evidence type="ECO:0000256" key="2">
    <source>
        <dbReference type="SAM" id="MobiDB-lite"/>
    </source>
</evidence>
<reference evidence="6" key="1">
    <citation type="submission" date="2012-12" db="EMBL/GenBank/DDBJ databases">
        <authorList>
            <person name="Hellsten U."/>
            <person name="Grimwood J."/>
            <person name="Chapman J.A."/>
            <person name="Shapiro H."/>
            <person name="Aerts A."/>
            <person name="Otillar R.P."/>
            <person name="Terry A.Y."/>
            <person name="Boore J.L."/>
            <person name="Simakov O."/>
            <person name="Marletaz F."/>
            <person name="Cho S.-J."/>
            <person name="Edsinger-Gonzales E."/>
            <person name="Havlak P."/>
            <person name="Kuo D.-H."/>
            <person name="Larsson T."/>
            <person name="Lv J."/>
            <person name="Arendt D."/>
            <person name="Savage R."/>
            <person name="Osoegawa K."/>
            <person name="de Jong P."/>
            <person name="Lindberg D.R."/>
            <person name="Seaver E.C."/>
            <person name="Weisblat D.A."/>
            <person name="Putnam N.H."/>
            <person name="Grigoriev I.V."/>
            <person name="Rokhsar D.S."/>
        </authorList>
    </citation>
    <scope>NUCLEOTIDE SEQUENCE</scope>
</reference>
<feature type="domain" description="UBA-like" evidence="3">
    <location>
        <begin position="4"/>
        <end position="49"/>
    </location>
</feature>
<evidence type="ECO:0000259" key="3">
    <source>
        <dbReference type="Pfam" id="PF22566"/>
    </source>
</evidence>
<dbReference type="AlphaFoldDB" id="T1EGD9"/>
<name>T1EGD9_HELRO</name>
<dbReference type="InterPro" id="IPR039310">
    <property type="entry name" value="UBALD1/2"/>
</dbReference>
<dbReference type="Proteomes" id="UP000015101">
    <property type="component" value="Unassembled WGS sequence"/>
</dbReference>
<keyword evidence="6" id="KW-1185">Reference proteome</keyword>